<feature type="compositionally biased region" description="Basic residues" evidence="1">
    <location>
        <begin position="863"/>
        <end position="878"/>
    </location>
</feature>
<feature type="compositionally biased region" description="Acidic residues" evidence="1">
    <location>
        <begin position="816"/>
        <end position="825"/>
    </location>
</feature>
<organism evidence="3 4">
    <name type="scientific">Sitophilus oryzae</name>
    <name type="common">Rice weevil</name>
    <name type="synonym">Curculio oryzae</name>
    <dbReference type="NCBI Taxonomy" id="7048"/>
    <lineage>
        <taxon>Eukaryota</taxon>
        <taxon>Metazoa</taxon>
        <taxon>Ecdysozoa</taxon>
        <taxon>Arthropoda</taxon>
        <taxon>Hexapoda</taxon>
        <taxon>Insecta</taxon>
        <taxon>Pterygota</taxon>
        <taxon>Neoptera</taxon>
        <taxon>Endopterygota</taxon>
        <taxon>Coleoptera</taxon>
        <taxon>Polyphaga</taxon>
        <taxon>Cucujiformia</taxon>
        <taxon>Curculionidae</taxon>
        <taxon>Dryophthorinae</taxon>
        <taxon>Sitophilus</taxon>
    </lineage>
</organism>
<dbReference type="Proteomes" id="UP000504635">
    <property type="component" value="Unplaced"/>
</dbReference>
<feature type="compositionally biased region" description="Basic residues" evidence="1">
    <location>
        <begin position="887"/>
        <end position="898"/>
    </location>
</feature>
<feature type="compositionally biased region" description="Basic and acidic residues" evidence="1">
    <location>
        <begin position="712"/>
        <end position="724"/>
    </location>
</feature>
<protein>
    <submittedName>
        <fullName evidence="4">Uncharacterized protein LOC115889163 isoform X1</fullName>
    </submittedName>
</protein>
<feature type="region of interest" description="Disordered" evidence="1">
    <location>
        <begin position="361"/>
        <end position="380"/>
    </location>
</feature>
<evidence type="ECO:0000313" key="3">
    <source>
        <dbReference type="Proteomes" id="UP000504635"/>
    </source>
</evidence>
<proteinExistence type="predicted"/>
<accession>A0A6J2YNX6</accession>
<dbReference type="RefSeq" id="XP_030764969.1">
    <property type="nucleotide sequence ID" value="XM_030909109.1"/>
</dbReference>
<feature type="region of interest" description="Disordered" evidence="1">
    <location>
        <begin position="511"/>
        <end position="645"/>
    </location>
</feature>
<gene>
    <name evidence="4" type="primary">LOC115889163</name>
</gene>
<feature type="region of interest" description="Disordered" evidence="1">
    <location>
        <begin position="395"/>
        <end position="415"/>
    </location>
</feature>
<feature type="compositionally biased region" description="Basic and acidic residues" evidence="1">
    <location>
        <begin position="512"/>
        <end position="552"/>
    </location>
</feature>
<feature type="compositionally biased region" description="Acidic residues" evidence="1">
    <location>
        <begin position="561"/>
        <end position="580"/>
    </location>
</feature>
<feature type="compositionally biased region" description="Basic residues" evidence="1">
    <location>
        <begin position="725"/>
        <end position="746"/>
    </location>
</feature>
<feature type="compositionally biased region" description="Basic residues" evidence="1">
    <location>
        <begin position="616"/>
        <end position="636"/>
    </location>
</feature>
<feature type="region of interest" description="Disordered" evidence="1">
    <location>
        <begin position="789"/>
        <end position="925"/>
    </location>
</feature>
<feature type="region of interest" description="Disordered" evidence="1">
    <location>
        <begin position="1025"/>
        <end position="1053"/>
    </location>
</feature>
<feature type="compositionally biased region" description="Basic and acidic residues" evidence="1">
    <location>
        <begin position="1432"/>
        <end position="1445"/>
    </location>
</feature>
<dbReference type="OrthoDB" id="8035982at2759"/>
<keyword evidence="2" id="KW-0732">Signal</keyword>
<dbReference type="InParanoid" id="A0A6J2YNX6"/>
<feature type="region of interest" description="Disordered" evidence="1">
    <location>
        <begin position="1418"/>
        <end position="1454"/>
    </location>
</feature>
<feature type="compositionally biased region" description="Basic and acidic residues" evidence="1">
    <location>
        <begin position="590"/>
        <end position="615"/>
    </location>
</feature>
<feature type="chain" id="PRO_5026912748" evidence="2">
    <location>
        <begin position="23"/>
        <end position="1454"/>
    </location>
</feature>
<sequence>MIQIYQLPVLILLLVVYLLVEGNDLLSQYRPNPEWPQELNNFLLDVQRHKNDFAFIRNVAAKRKNYEKQYAENKLLLNEDLEDDSLQRDYQKPTQYEQKKKHNKGLASLNRDTSFDFDEKYSKFIHSPIRLRRGLDVKVAHDSSLGEIKRPGRKIPNNENILIVDKNAKLSGLTDSENNEQKIKRDVEINIKSDGQLIKKIDEVESAPKSIILNIKSGGSGPASGSSENLSPIKPESQSLFLNHAIQPAVSTSPAQSNDFSYIPSVNSRSNLNQNINVPVPINPMPNSFDSSRKEQIDQSSFQKPEMAQDKTSVDRSNDLPMLNKQFNENSKSMERNFDSKSIVNNRMENVIDTALNSDHGFERTENKEPSFESNINAGKDDTEFDRVQGLVMENNNANNNNNVPENKLKNSPKKKRYEDISIDKNESLVNVELENLDSAINSLGIGHSENAVEQHEHTTAENADFHVNNIYPPEQKNEHHPHKERNDRFHIIEEATKDVYIIPVTECPVEDSGKEDADMAEEEKKEEMMMSHAIEKEEKEQPRHEAEKEEITCENILVEENNDAENNENQEEEEDEEEYSKEVKKHKKTDHENEAILATEKRESSKNENSETRDKKHLPPVPKYKRKHIRQHQPRTKVPSEERLARSFYRDDGPEEAFDFIPSLNQRTLKSVNYDYDPNLLTGFDSNDQENIIRDTKELLDSLQSQDDYEDLTKNGEVRDKKAALKYKHVKKKEKKSKKRKHKNRKDREVPIPEYMFHYYDPFQVGYMKRKLSSLDYEYNPEVIDDSEINKHMSSDMNTAKDNAGIRKKMKSEDDYGDEEEAEPHEEKDKDKVNLHKTTEENDDQYNYSEIEPLNDHDKSSLKKLHRSKKNHNKVGAHRGQSAGSKKIKMKKKKKPGKPQGSVKGYALPNKHLRKPHHHLNDRPLTAEEKQDIFLRYNPEFQRWPRFVQNNPYKGKQVMENDQILRNSYNRFPISNEYYLSPKREEFVKRENEASAPGAMTTMKQEQEQTIAKELTTSAIVEQSDANPPKAAAESQKPDQSVNANGIETGTLPPAAKDILETAESDLFENTTVPEFSDMNAQNGNNSIAALTPLVFTTNAEDLTEDNECVSHVQPTVCPDDNVSHVPVTMTTILSIASEDMALLRSNASKEDYLDLNEILQGSLPREIVSQSFSNAKGNLRKGLNTKKYNTNLRLSSYNSGAETKMILNEMSNLMTKLRYHTSCQQLPPDLKSYLKVITGNNMESTMDKIKEMEDVDFDDHQSTYVFHTGDTDTVQSKAATLKELLVKFDNLPADCRERAEPVKEYIESHLAMIDNMNGKSVSSVAPKPKNSHRKTKKDVEQKTPEDNLEEKVVEEGLNNPNANANEIIEDLKKEKRDTYGDAEIYNNDVPRTTTSQQYGRLAEAVRKIRYRRENERRISQMFGSTKRKRSPEGEEELTKDNKGFESPLVIHY</sequence>
<feature type="signal peptide" evidence="2">
    <location>
        <begin position="1"/>
        <end position="22"/>
    </location>
</feature>
<dbReference type="KEGG" id="soy:115889163"/>
<reference evidence="4" key="1">
    <citation type="submission" date="2025-08" db="UniProtKB">
        <authorList>
            <consortium name="RefSeq"/>
        </authorList>
    </citation>
    <scope>IDENTIFICATION</scope>
    <source>
        <tissue evidence="4">Gonads</tissue>
    </source>
</reference>
<feature type="compositionally biased region" description="Basic and acidic residues" evidence="1">
    <location>
        <begin position="361"/>
        <end position="371"/>
    </location>
</feature>
<evidence type="ECO:0000256" key="1">
    <source>
        <dbReference type="SAM" id="MobiDB-lite"/>
    </source>
</evidence>
<feature type="compositionally biased region" description="Polar residues" evidence="1">
    <location>
        <begin position="1039"/>
        <end position="1049"/>
    </location>
</feature>
<feature type="compositionally biased region" description="Basic and acidic residues" evidence="1">
    <location>
        <begin position="826"/>
        <end position="841"/>
    </location>
</feature>
<evidence type="ECO:0000256" key="2">
    <source>
        <dbReference type="SAM" id="SignalP"/>
    </source>
</evidence>
<dbReference type="GeneID" id="115889163"/>
<name>A0A6J2YNX6_SITOR</name>
<feature type="region of interest" description="Disordered" evidence="1">
    <location>
        <begin position="712"/>
        <end position="752"/>
    </location>
</feature>
<evidence type="ECO:0000313" key="4">
    <source>
        <dbReference type="RefSeq" id="XP_030764969.1"/>
    </source>
</evidence>
<feature type="region of interest" description="Disordered" evidence="1">
    <location>
        <begin position="1319"/>
        <end position="1350"/>
    </location>
</feature>
<keyword evidence="3" id="KW-1185">Reference proteome</keyword>
<feature type="compositionally biased region" description="Basic and acidic residues" evidence="1">
    <location>
        <begin position="307"/>
        <end position="318"/>
    </location>
</feature>
<feature type="compositionally biased region" description="Basic and acidic residues" evidence="1">
    <location>
        <begin position="1339"/>
        <end position="1350"/>
    </location>
</feature>
<feature type="region of interest" description="Disordered" evidence="1">
    <location>
        <begin position="288"/>
        <end position="322"/>
    </location>
</feature>